<dbReference type="PANTHER" id="PTHR30619">
    <property type="entry name" value="DNA INTERNALIZATION/COMPETENCE PROTEIN COMEC/REC2"/>
    <property type="match status" value="1"/>
</dbReference>
<feature type="domain" description="Metallo-beta-lactamase" evidence="7">
    <location>
        <begin position="531"/>
        <end position="734"/>
    </location>
</feature>
<dbReference type="Pfam" id="PF00753">
    <property type="entry name" value="Lactamase_B"/>
    <property type="match status" value="1"/>
</dbReference>
<keyword evidence="9" id="KW-1185">Reference proteome</keyword>
<accession>A0A3D9V008</accession>
<protein>
    <submittedName>
        <fullName evidence="8">Competence protein ComEC</fullName>
    </submittedName>
</protein>
<dbReference type="GO" id="GO:0005886">
    <property type="term" value="C:plasma membrane"/>
    <property type="evidence" value="ECO:0007669"/>
    <property type="project" value="UniProtKB-SubCell"/>
</dbReference>
<feature type="transmembrane region" description="Helical" evidence="6">
    <location>
        <begin position="246"/>
        <end position="266"/>
    </location>
</feature>
<evidence type="ECO:0000256" key="5">
    <source>
        <dbReference type="ARBA" id="ARBA00023136"/>
    </source>
</evidence>
<dbReference type="Gene3D" id="3.60.15.10">
    <property type="entry name" value="Ribonuclease Z/Hydroxyacylglutathione hydrolase-like"/>
    <property type="match status" value="1"/>
</dbReference>
<keyword evidence="3 6" id="KW-0812">Transmembrane</keyword>
<dbReference type="OrthoDB" id="7177610at2"/>
<dbReference type="Pfam" id="PF03772">
    <property type="entry name" value="Competence"/>
    <property type="match status" value="1"/>
</dbReference>
<comment type="caution">
    <text evidence="8">The sequence shown here is derived from an EMBL/GenBank/DDBJ whole genome shotgun (WGS) entry which is preliminary data.</text>
</comment>
<feature type="transmembrane region" description="Helical" evidence="6">
    <location>
        <begin position="467"/>
        <end position="489"/>
    </location>
</feature>
<keyword evidence="4 6" id="KW-1133">Transmembrane helix</keyword>
<keyword evidence="5 6" id="KW-0472">Membrane</keyword>
<feature type="transmembrane region" description="Helical" evidence="6">
    <location>
        <begin position="375"/>
        <end position="395"/>
    </location>
</feature>
<dbReference type="CDD" id="cd07731">
    <property type="entry name" value="ComA-like_MBL-fold"/>
    <property type="match status" value="1"/>
</dbReference>
<sequence length="776" mass="80539">MTPLRERANLDVRLLVPALVAWATTAALIQSPTNLVLGVLGTAVATVPVGFSSRPGCRAIGLIALATATALVGVLGHRAVADAGPIAALAERGSSVRVEAKVASDPMPVRARPGSPPTWRVRLQVNRIDARGSTTRVRTPVLAFGGEEFTALRWHERVVLAGRLQPPQRAGDVVAVLRANRVARVSPAGPAERVVEHLRTGLRTATSGLPADPAGLVPALVIGDTTRMPTQLEDDMRATGMTHLNAVSGSNVTVVLLCIQWLAGALRVPRRYRLVFALVGLGLFVLLCRPEPSVIRAAAMGVVGLLALRSGARKVGAPALAAAVLVLLLVDPHLARSFGFVLSALATLGLLLFARRWADAMARRLPPRLAPLAEATAVPLAAQVFCAPITVLLQSSVSLVGLPANVAAAPLVPIATVAGVLVVCTAPLLPPAAVALAWVAGLPAWGIALIAHVAAALPYGSLPWLPGWPGVVTLVLAILLALTTAPWWLHQLTRRRWSAGAAGITALALVVPVPSPSPPPGWFVAMCDVGQGDATVVRDPGGGVLLVDTGPDPDAVDACLSRLAIGHIDTIVLTHFHADHVDGLSGVLRSGRTVGQVLTTSVDQQDAAGKGEEASRREPTMELIARSRLPVRAVVAGENLVIGSVRARVLWPARTLTDGSVQNNGSVVLDVHAGGARLLFTGDIEREAGAAVRRELVDGRFDVLKVPHHGSANQDAGLIAAVAPRVCLIGVGADNDYGHPAPRTLGLLAGCAVLRTDRDGTILLFGSGDRLRVGAV</sequence>
<dbReference type="PANTHER" id="PTHR30619:SF1">
    <property type="entry name" value="RECOMBINATION PROTEIN 2"/>
    <property type="match status" value="1"/>
</dbReference>
<evidence type="ECO:0000256" key="4">
    <source>
        <dbReference type="ARBA" id="ARBA00022989"/>
    </source>
</evidence>
<feature type="transmembrane region" description="Helical" evidence="6">
    <location>
        <begin position="272"/>
        <end position="290"/>
    </location>
</feature>
<dbReference type="InterPro" id="IPR001279">
    <property type="entry name" value="Metallo-B-lactamas"/>
</dbReference>
<dbReference type="SUPFAM" id="SSF56281">
    <property type="entry name" value="Metallo-hydrolase/oxidoreductase"/>
    <property type="match status" value="1"/>
</dbReference>
<evidence type="ECO:0000313" key="9">
    <source>
        <dbReference type="Proteomes" id="UP000256253"/>
    </source>
</evidence>
<evidence type="ECO:0000256" key="1">
    <source>
        <dbReference type="ARBA" id="ARBA00004651"/>
    </source>
</evidence>
<dbReference type="InterPro" id="IPR004477">
    <property type="entry name" value="ComEC_N"/>
</dbReference>
<dbReference type="NCBIfam" id="TIGR00361">
    <property type="entry name" value="ComEC_Rec2"/>
    <property type="match status" value="1"/>
</dbReference>
<dbReference type="InterPro" id="IPR004797">
    <property type="entry name" value="Competence_ComEC/Rec2"/>
</dbReference>
<proteinExistence type="predicted"/>
<evidence type="ECO:0000256" key="2">
    <source>
        <dbReference type="ARBA" id="ARBA00022475"/>
    </source>
</evidence>
<evidence type="ECO:0000313" key="8">
    <source>
        <dbReference type="EMBL" id="REF31544.1"/>
    </source>
</evidence>
<feature type="transmembrane region" description="Helical" evidence="6">
    <location>
        <begin position="407"/>
        <end position="429"/>
    </location>
</feature>
<evidence type="ECO:0000259" key="7">
    <source>
        <dbReference type="SMART" id="SM00849"/>
    </source>
</evidence>
<comment type="subcellular location">
    <subcellularLocation>
        <location evidence="1">Cell membrane</location>
        <topology evidence="1">Multi-pass membrane protein</topology>
    </subcellularLocation>
</comment>
<organism evidence="8 9">
    <name type="scientific">Calidifontibacter indicus</name>
    <dbReference type="NCBI Taxonomy" id="419650"/>
    <lineage>
        <taxon>Bacteria</taxon>
        <taxon>Bacillati</taxon>
        <taxon>Actinomycetota</taxon>
        <taxon>Actinomycetes</taxon>
        <taxon>Micrococcales</taxon>
        <taxon>Dermacoccaceae</taxon>
        <taxon>Calidifontibacter</taxon>
    </lineage>
</organism>
<dbReference type="SMART" id="SM00849">
    <property type="entry name" value="Lactamase_B"/>
    <property type="match status" value="1"/>
</dbReference>
<dbReference type="GO" id="GO:0030420">
    <property type="term" value="P:establishment of competence for transformation"/>
    <property type="evidence" value="ECO:0007669"/>
    <property type="project" value="InterPro"/>
</dbReference>
<keyword evidence="2" id="KW-1003">Cell membrane</keyword>
<dbReference type="NCBIfam" id="TIGR00360">
    <property type="entry name" value="ComEC_N-term"/>
    <property type="match status" value="1"/>
</dbReference>
<feature type="transmembrane region" description="Helical" evidence="6">
    <location>
        <begin position="12"/>
        <end position="29"/>
    </location>
</feature>
<dbReference type="Proteomes" id="UP000256253">
    <property type="component" value="Unassembled WGS sequence"/>
</dbReference>
<gene>
    <name evidence="8" type="ORF">DFJ65_2613</name>
</gene>
<evidence type="ECO:0000256" key="6">
    <source>
        <dbReference type="SAM" id="Phobius"/>
    </source>
</evidence>
<feature type="transmembrane region" description="Helical" evidence="6">
    <location>
        <begin position="436"/>
        <end position="455"/>
    </location>
</feature>
<dbReference type="EMBL" id="QTUA01000001">
    <property type="protein sequence ID" value="REF31544.1"/>
    <property type="molecule type" value="Genomic_DNA"/>
</dbReference>
<dbReference type="InterPro" id="IPR035681">
    <property type="entry name" value="ComA-like_MBL"/>
</dbReference>
<reference evidence="8 9" key="1">
    <citation type="submission" date="2018-08" db="EMBL/GenBank/DDBJ databases">
        <title>Sequencing the genomes of 1000 actinobacteria strains.</title>
        <authorList>
            <person name="Klenk H.-P."/>
        </authorList>
    </citation>
    <scope>NUCLEOTIDE SEQUENCE [LARGE SCALE GENOMIC DNA]</scope>
    <source>
        <strain evidence="8 9">DSM 22967</strain>
    </source>
</reference>
<dbReference type="InterPro" id="IPR052159">
    <property type="entry name" value="Competence_DNA_uptake"/>
</dbReference>
<dbReference type="RefSeq" id="WP_115923364.1">
    <property type="nucleotide sequence ID" value="NZ_QTUA01000001.1"/>
</dbReference>
<dbReference type="AlphaFoldDB" id="A0A3D9V008"/>
<name>A0A3D9V008_9MICO</name>
<evidence type="ECO:0000256" key="3">
    <source>
        <dbReference type="ARBA" id="ARBA00022692"/>
    </source>
</evidence>
<feature type="transmembrane region" description="Helical" evidence="6">
    <location>
        <begin position="336"/>
        <end position="354"/>
    </location>
</feature>
<dbReference type="InterPro" id="IPR036866">
    <property type="entry name" value="RibonucZ/Hydroxyglut_hydro"/>
</dbReference>